<dbReference type="Proteomes" id="UP001195483">
    <property type="component" value="Unassembled WGS sequence"/>
</dbReference>
<protein>
    <recommendedName>
        <fullName evidence="7">Ankyrin repeat protein</fullName>
    </recommendedName>
</protein>
<gene>
    <name evidence="5" type="ORF">CHS0354_005594</name>
</gene>
<keyword evidence="6" id="KW-1185">Reference proteome</keyword>
<sequence>MATSLIQSDPDDEVNEGANVDSPTNEFFDAIFENNIEKVKKMFAKGFTALSRSSYGDMALYFACLSSKLDALQLLKDTLKEGEINTINIEDDSICGTALHMSMDGQVDALVAKPLLSFGADPNALDAKGSPVLHELILRAFDDLEDDFECEAYMKSFRNSRNEESEEIMGTSYFEKLKFLHEYGANMNLRILDSLIENGANVEIQDKHGSTPLHHAVHVNNHTAIQRLLHHRASVEIKDKFERTVRDLTRIEGDSEVQKIMGISVDLSDYEILSRVSGVRLSRFYPLCCQKTYSEDSRGVEEPEVVKDTDIDKWLEKYPLCIHNTKAILQNSISSLETNLEQRTSRMRDNCRGGRGSTAFRISRLKVLCLEKLVKYGLEDLIDNEGFLNRSVWYGPFEKRQIMNVDIVPVFRLNDWQTTYVNSNLRIVDKQTATSVGCYLIMKDPTPYFDDADAIGMNVKESAPTEANGDCVQGDLLFKLSLTTRACYYEILAVKH</sequence>
<evidence type="ECO:0000256" key="1">
    <source>
        <dbReference type="ARBA" id="ARBA00022737"/>
    </source>
</evidence>
<reference evidence="5" key="1">
    <citation type="journal article" date="2021" name="Genome Biol. Evol.">
        <title>A High-Quality Reference Genome for a Parasitic Bivalve with Doubly Uniparental Inheritance (Bivalvia: Unionida).</title>
        <authorList>
            <person name="Smith C.H."/>
        </authorList>
    </citation>
    <scope>NUCLEOTIDE SEQUENCE</scope>
    <source>
        <strain evidence="5">CHS0354</strain>
    </source>
</reference>
<accession>A0AAE0SIC8</accession>
<dbReference type="SUPFAM" id="SSF48403">
    <property type="entry name" value="Ankyrin repeat"/>
    <property type="match status" value="1"/>
</dbReference>
<feature type="repeat" description="ANK" evidence="3">
    <location>
        <begin position="208"/>
        <end position="240"/>
    </location>
</feature>
<evidence type="ECO:0008006" key="7">
    <source>
        <dbReference type="Google" id="ProtNLM"/>
    </source>
</evidence>
<name>A0AAE0SIC8_9BIVA</name>
<dbReference type="SMART" id="SM00248">
    <property type="entry name" value="ANK"/>
    <property type="match status" value="4"/>
</dbReference>
<organism evidence="5 6">
    <name type="scientific">Potamilus streckersoni</name>
    <dbReference type="NCBI Taxonomy" id="2493646"/>
    <lineage>
        <taxon>Eukaryota</taxon>
        <taxon>Metazoa</taxon>
        <taxon>Spiralia</taxon>
        <taxon>Lophotrochozoa</taxon>
        <taxon>Mollusca</taxon>
        <taxon>Bivalvia</taxon>
        <taxon>Autobranchia</taxon>
        <taxon>Heteroconchia</taxon>
        <taxon>Palaeoheterodonta</taxon>
        <taxon>Unionida</taxon>
        <taxon>Unionoidea</taxon>
        <taxon>Unionidae</taxon>
        <taxon>Ambleminae</taxon>
        <taxon>Lampsilini</taxon>
        <taxon>Potamilus</taxon>
    </lineage>
</organism>
<dbReference type="PROSITE" id="PS50088">
    <property type="entry name" value="ANK_REPEAT"/>
    <property type="match status" value="1"/>
</dbReference>
<comment type="caution">
    <text evidence="5">The sequence shown here is derived from an EMBL/GenBank/DDBJ whole genome shotgun (WGS) entry which is preliminary data.</text>
</comment>
<evidence type="ECO:0000256" key="3">
    <source>
        <dbReference type="PROSITE-ProRule" id="PRU00023"/>
    </source>
</evidence>
<dbReference type="InterPro" id="IPR051165">
    <property type="entry name" value="Multifunctional_ANK_Repeat"/>
</dbReference>
<feature type="region of interest" description="Disordered" evidence="4">
    <location>
        <begin position="1"/>
        <end position="21"/>
    </location>
</feature>
<evidence type="ECO:0000313" key="5">
    <source>
        <dbReference type="EMBL" id="KAK3592536.1"/>
    </source>
</evidence>
<dbReference type="PANTHER" id="PTHR24123">
    <property type="entry name" value="ANKYRIN REPEAT-CONTAINING"/>
    <property type="match status" value="1"/>
</dbReference>
<dbReference type="EMBL" id="JAEAOA010000395">
    <property type="protein sequence ID" value="KAK3592536.1"/>
    <property type="molecule type" value="Genomic_DNA"/>
</dbReference>
<reference evidence="5" key="3">
    <citation type="submission" date="2023-05" db="EMBL/GenBank/DDBJ databases">
        <authorList>
            <person name="Smith C.H."/>
        </authorList>
    </citation>
    <scope>NUCLEOTIDE SEQUENCE</scope>
    <source>
        <strain evidence="5">CHS0354</strain>
        <tissue evidence="5">Mantle</tissue>
    </source>
</reference>
<dbReference type="AlphaFoldDB" id="A0AAE0SIC8"/>
<dbReference type="InterPro" id="IPR002110">
    <property type="entry name" value="Ankyrin_rpt"/>
</dbReference>
<dbReference type="PANTHER" id="PTHR24123:SF33">
    <property type="entry name" value="PROTEIN HOS4"/>
    <property type="match status" value="1"/>
</dbReference>
<dbReference type="Pfam" id="PF13857">
    <property type="entry name" value="Ank_5"/>
    <property type="match status" value="1"/>
</dbReference>
<evidence type="ECO:0000256" key="4">
    <source>
        <dbReference type="SAM" id="MobiDB-lite"/>
    </source>
</evidence>
<dbReference type="PROSITE" id="PS50297">
    <property type="entry name" value="ANK_REP_REGION"/>
    <property type="match status" value="1"/>
</dbReference>
<evidence type="ECO:0000256" key="2">
    <source>
        <dbReference type="ARBA" id="ARBA00023043"/>
    </source>
</evidence>
<evidence type="ECO:0000313" key="6">
    <source>
        <dbReference type="Proteomes" id="UP001195483"/>
    </source>
</evidence>
<keyword evidence="2 3" id="KW-0040">ANK repeat</keyword>
<keyword evidence="1" id="KW-0677">Repeat</keyword>
<proteinExistence type="predicted"/>
<reference evidence="5" key="2">
    <citation type="journal article" date="2021" name="Genome Biol. Evol.">
        <title>Developing a high-quality reference genome for a parasitic bivalve with doubly uniparental inheritance (Bivalvia: Unionida).</title>
        <authorList>
            <person name="Smith C.H."/>
        </authorList>
    </citation>
    <scope>NUCLEOTIDE SEQUENCE</scope>
    <source>
        <strain evidence="5">CHS0354</strain>
        <tissue evidence="5">Mantle</tissue>
    </source>
</reference>
<dbReference type="InterPro" id="IPR036770">
    <property type="entry name" value="Ankyrin_rpt-contain_sf"/>
</dbReference>
<dbReference type="Gene3D" id="1.25.40.20">
    <property type="entry name" value="Ankyrin repeat-containing domain"/>
    <property type="match status" value="2"/>
</dbReference>